<evidence type="ECO:0000259" key="11">
    <source>
        <dbReference type="Pfam" id="PF02709"/>
    </source>
</evidence>
<gene>
    <name evidence="13" type="ORF">BINO364_LOCUS7414</name>
</gene>
<evidence type="ECO:0000256" key="1">
    <source>
        <dbReference type="ARBA" id="ARBA00004606"/>
    </source>
</evidence>
<keyword evidence="14" id="KW-1185">Reference proteome</keyword>
<evidence type="ECO:0000313" key="14">
    <source>
        <dbReference type="Proteomes" id="UP000838878"/>
    </source>
</evidence>
<dbReference type="Gene3D" id="3.90.550.10">
    <property type="entry name" value="Spore Coat Polysaccharide Biosynthesis Protein SpsA, Chain A"/>
    <property type="match status" value="1"/>
</dbReference>
<dbReference type="GO" id="GO:0005975">
    <property type="term" value="P:carbohydrate metabolic process"/>
    <property type="evidence" value="ECO:0007669"/>
    <property type="project" value="InterPro"/>
</dbReference>
<keyword evidence="7" id="KW-0735">Signal-anchor</keyword>
<dbReference type="GO" id="GO:0046525">
    <property type="term" value="F:xylosylprotein 4-beta-galactosyltransferase activity"/>
    <property type="evidence" value="ECO:0007669"/>
    <property type="project" value="TreeGrafter"/>
</dbReference>
<keyword evidence="9" id="KW-0472">Membrane</keyword>
<sequence>MGCFLASLPITPTESKDPQILPSQRTHKKKLAILVPFRDRFDELLDFVPHMYKFLNKQKIPFHIFIIQQKDNNRFNRASLINVGFIYTKHDYDYIAMHDVDLLPLNDNLSYKYPANGAFHISSPQTHPKYHYDTFIGGILLIKREHFELVKGMSNNYWGWGLEDDEFYVRLKDAQVKVLRPENITTGTENTFKHIHDKTYRKRDMRKCYNQREVTRRRDRVTGIHDVAYKIYSTHNVIIDTLPITVINVELICNKTATPWCQCPEPPKVKKVN</sequence>
<evidence type="ECO:0008006" key="15">
    <source>
        <dbReference type="Google" id="ProtNLM"/>
    </source>
</evidence>
<comment type="similarity">
    <text evidence="3">Belongs to the glycosyltransferase 7 family.</text>
</comment>
<dbReference type="Pfam" id="PF13733">
    <property type="entry name" value="Glyco_transf_7N"/>
    <property type="match status" value="1"/>
</dbReference>
<evidence type="ECO:0000256" key="6">
    <source>
        <dbReference type="ARBA" id="ARBA00022692"/>
    </source>
</evidence>
<reference evidence="13" key="1">
    <citation type="submission" date="2021-12" db="EMBL/GenBank/DDBJ databases">
        <authorList>
            <person name="Martin H S."/>
        </authorList>
    </citation>
    <scope>NUCLEOTIDE SEQUENCE</scope>
</reference>
<feature type="domain" description="Galactosyltransferase N-terminal" evidence="12">
    <location>
        <begin position="19"/>
        <end position="112"/>
    </location>
</feature>
<proteinExistence type="inferred from homology"/>
<evidence type="ECO:0000256" key="4">
    <source>
        <dbReference type="ARBA" id="ARBA00022676"/>
    </source>
</evidence>
<comment type="pathway">
    <text evidence="2">Protein modification; protein glycosylation.</text>
</comment>
<dbReference type="GO" id="GO:0030166">
    <property type="term" value="P:proteoglycan biosynthetic process"/>
    <property type="evidence" value="ECO:0007669"/>
    <property type="project" value="TreeGrafter"/>
</dbReference>
<dbReference type="SUPFAM" id="SSF53448">
    <property type="entry name" value="Nucleotide-diphospho-sugar transferases"/>
    <property type="match status" value="1"/>
</dbReference>
<evidence type="ECO:0000256" key="9">
    <source>
        <dbReference type="ARBA" id="ARBA00023136"/>
    </source>
</evidence>
<dbReference type="InterPro" id="IPR003859">
    <property type="entry name" value="Galactosyl_T"/>
</dbReference>
<evidence type="ECO:0000256" key="2">
    <source>
        <dbReference type="ARBA" id="ARBA00004922"/>
    </source>
</evidence>
<dbReference type="InterPro" id="IPR029044">
    <property type="entry name" value="Nucleotide-diphossugar_trans"/>
</dbReference>
<feature type="domain" description="Galactosyltransferase C-terminal" evidence="11">
    <location>
        <begin position="118"/>
        <end position="194"/>
    </location>
</feature>
<evidence type="ECO:0000256" key="8">
    <source>
        <dbReference type="ARBA" id="ARBA00022989"/>
    </source>
</evidence>
<keyword evidence="10" id="KW-0325">Glycoprotein</keyword>
<name>A0A8J9VKI8_9NEOP</name>
<dbReference type="AlphaFoldDB" id="A0A8J9VKI8"/>
<evidence type="ECO:0000256" key="10">
    <source>
        <dbReference type="ARBA" id="ARBA00023180"/>
    </source>
</evidence>
<evidence type="ECO:0000256" key="7">
    <source>
        <dbReference type="ARBA" id="ARBA00022968"/>
    </source>
</evidence>
<dbReference type="Proteomes" id="UP000838878">
    <property type="component" value="Chromosome 2"/>
</dbReference>
<keyword evidence="5" id="KW-0808">Transferase</keyword>
<evidence type="ECO:0000256" key="5">
    <source>
        <dbReference type="ARBA" id="ARBA00022679"/>
    </source>
</evidence>
<keyword evidence="4" id="KW-0328">Glycosyltransferase</keyword>
<keyword evidence="6" id="KW-0812">Transmembrane</keyword>
<evidence type="ECO:0000256" key="3">
    <source>
        <dbReference type="ARBA" id="ARBA00005735"/>
    </source>
</evidence>
<dbReference type="OrthoDB" id="6020664at2759"/>
<dbReference type="PANTHER" id="PTHR19300:SF30">
    <property type="entry name" value="BETA-1,4-GALACTOSYLTRANSFERASE 7"/>
    <property type="match status" value="1"/>
</dbReference>
<keyword evidence="8" id="KW-1133">Transmembrane helix</keyword>
<dbReference type="InterPro" id="IPR027995">
    <property type="entry name" value="Galactosyl_T_N"/>
</dbReference>
<dbReference type="GO" id="GO:0005794">
    <property type="term" value="C:Golgi apparatus"/>
    <property type="evidence" value="ECO:0007669"/>
    <property type="project" value="TreeGrafter"/>
</dbReference>
<dbReference type="GO" id="GO:0016020">
    <property type="term" value="C:membrane"/>
    <property type="evidence" value="ECO:0007669"/>
    <property type="project" value="UniProtKB-SubCell"/>
</dbReference>
<comment type="subcellular location">
    <subcellularLocation>
        <location evidence="1">Membrane</location>
        <topology evidence="1">Single-pass type II membrane protein</topology>
    </subcellularLocation>
</comment>
<dbReference type="EMBL" id="OV170222">
    <property type="protein sequence ID" value="CAH0721300.1"/>
    <property type="molecule type" value="Genomic_DNA"/>
</dbReference>
<protein>
    <recommendedName>
        <fullName evidence="15">Beta-1,4-galactosyltransferase 7</fullName>
    </recommendedName>
</protein>
<organism evidence="13 14">
    <name type="scientific">Brenthis ino</name>
    <name type="common">lesser marbled fritillary</name>
    <dbReference type="NCBI Taxonomy" id="405034"/>
    <lineage>
        <taxon>Eukaryota</taxon>
        <taxon>Metazoa</taxon>
        <taxon>Ecdysozoa</taxon>
        <taxon>Arthropoda</taxon>
        <taxon>Hexapoda</taxon>
        <taxon>Insecta</taxon>
        <taxon>Pterygota</taxon>
        <taxon>Neoptera</taxon>
        <taxon>Endopterygota</taxon>
        <taxon>Lepidoptera</taxon>
        <taxon>Glossata</taxon>
        <taxon>Ditrysia</taxon>
        <taxon>Papilionoidea</taxon>
        <taxon>Nymphalidae</taxon>
        <taxon>Heliconiinae</taxon>
        <taxon>Argynnini</taxon>
        <taxon>Brenthis</taxon>
    </lineage>
</organism>
<dbReference type="Pfam" id="PF02709">
    <property type="entry name" value="Glyco_transf_7C"/>
    <property type="match status" value="1"/>
</dbReference>
<evidence type="ECO:0000259" key="12">
    <source>
        <dbReference type="Pfam" id="PF13733"/>
    </source>
</evidence>
<dbReference type="InterPro" id="IPR027791">
    <property type="entry name" value="Galactosyl_T_C"/>
</dbReference>
<dbReference type="PRINTS" id="PR02050">
    <property type="entry name" value="B14GALTRFASE"/>
</dbReference>
<dbReference type="CDD" id="cd00899">
    <property type="entry name" value="b4GalT"/>
    <property type="match status" value="1"/>
</dbReference>
<dbReference type="UniPathway" id="UPA00378"/>
<feature type="non-terminal residue" evidence="13">
    <location>
        <position position="273"/>
    </location>
</feature>
<evidence type="ECO:0000313" key="13">
    <source>
        <dbReference type="EMBL" id="CAH0721300.1"/>
    </source>
</evidence>
<dbReference type="PANTHER" id="PTHR19300">
    <property type="entry name" value="BETA-1,4-GALACTOSYLTRANSFERASE"/>
    <property type="match status" value="1"/>
</dbReference>
<accession>A0A8J9VKI8</accession>